<dbReference type="AlphaFoldDB" id="A0A0K2V178"/>
<proteinExistence type="predicted"/>
<organism evidence="1">
    <name type="scientific">Lepeophtheirus salmonis</name>
    <name type="common">Salmon louse</name>
    <name type="synonym">Caligus salmonis</name>
    <dbReference type="NCBI Taxonomy" id="72036"/>
    <lineage>
        <taxon>Eukaryota</taxon>
        <taxon>Metazoa</taxon>
        <taxon>Ecdysozoa</taxon>
        <taxon>Arthropoda</taxon>
        <taxon>Crustacea</taxon>
        <taxon>Multicrustacea</taxon>
        <taxon>Hexanauplia</taxon>
        <taxon>Copepoda</taxon>
        <taxon>Siphonostomatoida</taxon>
        <taxon>Caligidae</taxon>
        <taxon>Lepeophtheirus</taxon>
    </lineage>
</organism>
<accession>A0A0K2V178</accession>
<sequence length="50" mass="5964">MLLFGTAYSTRDDRMKIHPRKTTKLHRLAESTFSLGRRFQDQSNEEIHSR</sequence>
<name>A0A0K2V178_LEPSM</name>
<evidence type="ECO:0000313" key="1">
    <source>
        <dbReference type="EMBL" id="CDW43887.1"/>
    </source>
</evidence>
<reference evidence="1" key="1">
    <citation type="submission" date="2014-05" db="EMBL/GenBank/DDBJ databases">
        <authorList>
            <person name="Chronopoulou M."/>
        </authorList>
    </citation>
    <scope>NUCLEOTIDE SEQUENCE</scope>
    <source>
        <tissue evidence="1">Whole organism</tissue>
    </source>
</reference>
<protein>
    <submittedName>
        <fullName evidence="1">Uncharacterized protein</fullName>
    </submittedName>
</protein>
<dbReference type="EMBL" id="HACA01026526">
    <property type="protein sequence ID" value="CDW43887.1"/>
    <property type="molecule type" value="Transcribed_RNA"/>
</dbReference>